<dbReference type="Proteomes" id="UP000583800">
    <property type="component" value="Unassembled WGS sequence"/>
</dbReference>
<proteinExistence type="predicted"/>
<keyword evidence="2" id="KW-1185">Reference proteome</keyword>
<dbReference type="AlphaFoldDB" id="A0A7X0C0Q5"/>
<comment type="caution">
    <text evidence="1">The sequence shown here is derived from an EMBL/GenBank/DDBJ whole genome shotgun (WGS) entry which is preliminary data.</text>
</comment>
<organism evidence="1 2">
    <name type="scientific">Nonomuraea muscovyensis</name>
    <dbReference type="NCBI Taxonomy" id="1124761"/>
    <lineage>
        <taxon>Bacteria</taxon>
        <taxon>Bacillati</taxon>
        <taxon>Actinomycetota</taxon>
        <taxon>Actinomycetes</taxon>
        <taxon>Streptosporangiales</taxon>
        <taxon>Streptosporangiaceae</taxon>
        <taxon>Nonomuraea</taxon>
    </lineage>
</organism>
<dbReference type="EMBL" id="JACHJB010000001">
    <property type="protein sequence ID" value="MBB6345315.1"/>
    <property type="molecule type" value="Genomic_DNA"/>
</dbReference>
<reference evidence="1 2" key="1">
    <citation type="submission" date="2020-08" db="EMBL/GenBank/DDBJ databases">
        <title>Sequencing the genomes of 1000 actinobacteria strains.</title>
        <authorList>
            <person name="Klenk H.-P."/>
        </authorList>
    </citation>
    <scope>NUCLEOTIDE SEQUENCE [LARGE SCALE GENOMIC DNA]</scope>
    <source>
        <strain evidence="1 2">DSM 45913</strain>
    </source>
</reference>
<sequence>MPTLLIAALVVCTMIPVLSPVREHISGQAREAGVHVAGEAGMRVAGETRPREPVRAAAMRMPADPEPPPAHVVVDTFYVTVGIEVKDRLLPYEDDVVIKPTRLAPGVELDAQGNLRGKPRIPGSFTEPVRLCDGAKCVEQPVTLLVYDYVSWRPRQLTFPGRVGMRLDGHIGVEGGPSGVPPTFTVTNARTLPRGVSIGPDGQVGGIPTAAGVSRVPVRICVAGNCSGVVVTLFIA</sequence>
<dbReference type="RefSeq" id="WP_185083287.1">
    <property type="nucleotide sequence ID" value="NZ_JACHJB010000001.1"/>
</dbReference>
<protein>
    <submittedName>
        <fullName evidence="1">Uncharacterized protein</fullName>
    </submittedName>
</protein>
<accession>A0A7X0C0Q5</accession>
<gene>
    <name evidence="1" type="ORF">FHU36_001824</name>
</gene>
<evidence type="ECO:0000313" key="1">
    <source>
        <dbReference type="EMBL" id="MBB6345315.1"/>
    </source>
</evidence>
<name>A0A7X0C0Q5_9ACTN</name>
<evidence type="ECO:0000313" key="2">
    <source>
        <dbReference type="Proteomes" id="UP000583800"/>
    </source>
</evidence>